<evidence type="ECO:0000256" key="2">
    <source>
        <dbReference type="ARBA" id="ARBA00022475"/>
    </source>
</evidence>
<keyword evidence="8" id="KW-1185">Reference proteome</keyword>
<dbReference type="Proteomes" id="UP001168883">
    <property type="component" value="Unassembled WGS sequence"/>
</dbReference>
<feature type="transmembrane region" description="Helical" evidence="6">
    <location>
        <begin position="98"/>
        <end position="115"/>
    </location>
</feature>
<gene>
    <name evidence="7" type="ORF">Q3C12_25110</name>
</gene>
<evidence type="ECO:0000313" key="8">
    <source>
        <dbReference type="Proteomes" id="UP001168883"/>
    </source>
</evidence>
<proteinExistence type="predicted"/>
<dbReference type="InterPro" id="IPR000390">
    <property type="entry name" value="Small_drug/metabolite_transptr"/>
</dbReference>
<comment type="caution">
    <text evidence="7">The sequence shown here is derived from an EMBL/GenBank/DDBJ whole genome shotgun (WGS) entry which is preliminary data.</text>
</comment>
<feature type="transmembrane region" description="Helical" evidence="6">
    <location>
        <begin position="40"/>
        <end position="63"/>
    </location>
</feature>
<organism evidence="7 8">
    <name type="scientific">Paenibacillus ehimensis</name>
    <dbReference type="NCBI Taxonomy" id="79264"/>
    <lineage>
        <taxon>Bacteria</taxon>
        <taxon>Bacillati</taxon>
        <taxon>Bacillota</taxon>
        <taxon>Bacilli</taxon>
        <taxon>Bacillales</taxon>
        <taxon>Paenibacillaceae</taxon>
        <taxon>Paenibacillus</taxon>
    </lineage>
</organism>
<dbReference type="SUPFAM" id="SSF103481">
    <property type="entry name" value="Multidrug resistance efflux transporter EmrE"/>
    <property type="match status" value="1"/>
</dbReference>
<sequence length="116" mass="12906">MTIILLVVGMIFNLLAQFCLKTAVSNIKLDTFNMEVIFKIFSNLYIWFGAILYGSSFFFYVLALSRGELSRISPVSQALTTLGVVTMSILVFQEPVTVTKMIGVILLIIGTIVIFL</sequence>
<keyword evidence="5 6" id="KW-0472">Membrane</keyword>
<accession>A0ABT8VH41</accession>
<dbReference type="Gene3D" id="1.10.3730.20">
    <property type="match status" value="1"/>
</dbReference>
<keyword evidence="3 6" id="KW-0812">Transmembrane</keyword>
<evidence type="ECO:0008006" key="9">
    <source>
        <dbReference type="Google" id="ProtNLM"/>
    </source>
</evidence>
<dbReference type="EMBL" id="JAUMKJ010000038">
    <property type="protein sequence ID" value="MDO3680292.1"/>
    <property type="molecule type" value="Genomic_DNA"/>
</dbReference>
<evidence type="ECO:0000256" key="1">
    <source>
        <dbReference type="ARBA" id="ARBA00004651"/>
    </source>
</evidence>
<reference evidence="7" key="1">
    <citation type="submission" date="2023-07" db="EMBL/GenBank/DDBJ databases">
        <authorList>
            <person name="Aktuganov G."/>
            <person name="Boyko T."/>
            <person name="Delegan Y."/>
            <person name="Galimzianova N."/>
            <person name="Gilvanova E."/>
            <person name="Korobov V."/>
            <person name="Kuzmina L."/>
            <person name="Melentiev A."/>
            <person name="Milman P."/>
            <person name="Ryabova A."/>
            <person name="Stupak E."/>
            <person name="Yasakov T."/>
            <person name="Zharikova N."/>
            <person name="Zhurenko E."/>
        </authorList>
    </citation>
    <scope>NUCLEOTIDE SEQUENCE</scope>
    <source>
        <strain evidence="7">IB-739</strain>
    </source>
</reference>
<evidence type="ECO:0000256" key="3">
    <source>
        <dbReference type="ARBA" id="ARBA00022692"/>
    </source>
</evidence>
<name>A0ABT8VH41_9BACL</name>
<comment type="subcellular location">
    <subcellularLocation>
        <location evidence="1">Cell membrane</location>
        <topology evidence="1">Multi-pass membrane protein</topology>
    </subcellularLocation>
</comment>
<dbReference type="InterPro" id="IPR037185">
    <property type="entry name" value="EmrE-like"/>
</dbReference>
<dbReference type="PANTHER" id="PTHR30561">
    <property type="entry name" value="SMR FAMILY PROTON-DEPENDENT DRUG EFFLUX TRANSPORTER SUGE"/>
    <property type="match status" value="1"/>
</dbReference>
<evidence type="ECO:0000313" key="7">
    <source>
        <dbReference type="EMBL" id="MDO3680292.1"/>
    </source>
</evidence>
<feature type="transmembrane region" description="Helical" evidence="6">
    <location>
        <begin position="75"/>
        <end position="92"/>
    </location>
</feature>
<evidence type="ECO:0000256" key="5">
    <source>
        <dbReference type="ARBA" id="ARBA00023136"/>
    </source>
</evidence>
<keyword evidence="2" id="KW-1003">Cell membrane</keyword>
<evidence type="ECO:0000256" key="4">
    <source>
        <dbReference type="ARBA" id="ARBA00022989"/>
    </source>
</evidence>
<keyword evidence="4 6" id="KW-1133">Transmembrane helix</keyword>
<dbReference type="PANTHER" id="PTHR30561:SF9">
    <property type="entry name" value="4-AMINO-4-DEOXY-L-ARABINOSE-PHOSPHOUNDECAPRENOL FLIPPASE SUBUNIT ARNF-RELATED"/>
    <property type="match status" value="1"/>
</dbReference>
<dbReference type="RefSeq" id="WP_302880555.1">
    <property type="nucleotide sequence ID" value="NZ_JAUMKJ010000038.1"/>
</dbReference>
<evidence type="ECO:0000256" key="6">
    <source>
        <dbReference type="SAM" id="Phobius"/>
    </source>
</evidence>
<protein>
    <recommendedName>
        <fullName evidence="9">EamA domain-containing protein</fullName>
    </recommendedName>
</protein>